<gene>
    <name evidence="2" type="ORF">LTR77_009298</name>
</gene>
<dbReference type="GeneID" id="89930630"/>
<evidence type="ECO:0000256" key="1">
    <source>
        <dbReference type="SAM" id="MobiDB-lite"/>
    </source>
</evidence>
<dbReference type="AlphaFoldDB" id="A0AAV9P1K4"/>
<comment type="caution">
    <text evidence="2">The sequence shown here is derived from an EMBL/GenBank/DDBJ whole genome shotgun (WGS) entry which is preliminary data.</text>
</comment>
<dbReference type="Proteomes" id="UP001337655">
    <property type="component" value="Unassembled WGS sequence"/>
</dbReference>
<evidence type="ECO:0000313" key="3">
    <source>
        <dbReference type="Proteomes" id="UP001337655"/>
    </source>
</evidence>
<feature type="region of interest" description="Disordered" evidence="1">
    <location>
        <begin position="1"/>
        <end position="49"/>
    </location>
</feature>
<sequence>MGRGYYELPRDRAPSPYGPPRPRIRCTPSSAPVDKVASPRTLPGQRNDQPHVVVLPATGVSPSADFQDLVNMNSTATIETIGDVAQISVALSRSPDVVFAPGLLASHSMSPDVRSALGRYLASGGKLVTESSQLSALLQQPRRVTSPSSDEESDGSKEGDGRSGTP</sequence>
<feature type="compositionally biased region" description="Basic and acidic residues" evidence="1">
    <location>
        <begin position="154"/>
        <end position="166"/>
    </location>
</feature>
<evidence type="ECO:0000313" key="2">
    <source>
        <dbReference type="EMBL" id="KAK5165200.1"/>
    </source>
</evidence>
<name>A0AAV9P1K4_9PEZI</name>
<dbReference type="EMBL" id="JAVRRT010000017">
    <property type="protein sequence ID" value="KAK5165200.1"/>
    <property type="molecule type" value="Genomic_DNA"/>
</dbReference>
<dbReference type="RefSeq" id="XP_064655343.1">
    <property type="nucleotide sequence ID" value="XM_064806526.1"/>
</dbReference>
<proteinExistence type="predicted"/>
<accession>A0AAV9P1K4</accession>
<feature type="region of interest" description="Disordered" evidence="1">
    <location>
        <begin position="132"/>
        <end position="166"/>
    </location>
</feature>
<keyword evidence="3" id="KW-1185">Reference proteome</keyword>
<organism evidence="2 3">
    <name type="scientific">Saxophila tyrrhenica</name>
    <dbReference type="NCBI Taxonomy" id="1690608"/>
    <lineage>
        <taxon>Eukaryota</taxon>
        <taxon>Fungi</taxon>
        <taxon>Dikarya</taxon>
        <taxon>Ascomycota</taxon>
        <taxon>Pezizomycotina</taxon>
        <taxon>Dothideomycetes</taxon>
        <taxon>Dothideomycetidae</taxon>
        <taxon>Mycosphaerellales</taxon>
        <taxon>Extremaceae</taxon>
        <taxon>Saxophila</taxon>
    </lineage>
</organism>
<reference evidence="2 3" key="1">
    <citation type="submission" date="2023-08" db="EMBL/GenBank/DDBJ databases">
        <title>Black Yeasts Isolated from many extreme environments.</title>
        <authorList>
            <person name="Coleine C."/>
            <person name="Stajich J.E."/>
            <person name="Selbmann L."/>
        </authorList>
    </citation>
    <scope>NUCLEOTIDE SEQUENCE [LARGE SCALE GENOMIC DNA]</scope>
    <source>
        <strain evidence="2 3">CCFEE 5935</strain>
    </source>
</reference>
<feature type="compositionally biased region" description="Polar residues" evidence="1">
    <location>
        <begin position="132"/>
        <end position="145"/>
    </location>
</feature>
<protein>
    <submittedName>
        <fullName evidence="2">Uncharacterized protein</fullName>
    </submittedName>
</protein>